<dbReference type="EMBL" id="JN201525">
    <property type="protein sequence ID" value="AEJ94119.1"/>
    <property type="molecule type" value="Genomic_DNA"/>
</dbReference>
<evidence type="ECO:0000313" key="2">
    <source>
        <dbReference type="Proteomes" id="UP000008391"/>
    </source>
</evidence>
<keyword evidence="2" id="KW-1185">Reference proteome</keyword>
<reference evidence="1 2" key="1">
    <citation type="journal article" date="2012" name="J. Virol.">
        <title>Complete Genome Sequences of 138 Mycobacteriophages.</title>
        <authorList>
            <consortium name="the Science Education Alliance Phage Hunters Advancing Genomics and Evolutionary Science Program"/>
            <consortium name="the KwaZulu-Natal Research Institute for Tuberculosis and HIV Mycobacterial Genetics Course Students"/>
            <consortium name="the Phage Hunters Integrating Research and Education Program"/>
            <person name="Hatfull G.F."/>
        </authorList>
    </citation>
    <scope>NUCLEOTIDE SEQUENCE [LARGE SCALE GENOMIC DNA]</scope>
</reference>
<dbReference type="OrthoDB" id="25723at10239"/>
<gene>
    <name evidence="1" type="primary">192</name>
    <name evidence="1" type="ORF">THIBAULT_192</name>
</gene>
<name>G1FGQ5_9CAUD</name>
<dbReference type="RefSeq" id="YP_009018201.1">
    <property type="nucleotide sequence ID" value="NC_023738.1"/>
</dbReference>
<protein>
    <submittedName>
        <fullName evidence="1">Uncharacterized protein</fullName>
    </submittedName>
</protein>
<dbReference type="Proteomes" id="UP000008391">
    <property type="component" value="Segment"/>
</dbReference>
<accession>G1FGQ5</accession>
<dbReference type="KEGG" id="vg:18566135"/>
<sequence>MTMSKAAIRYQKRQPTPRDLRDELDAREMAAEMRAGLQSWSEYLMDTGRIYQ</sequence>
<proteinExistence type="predicted"/>
<evidence type="ECO:0000313" key="1">
    <source>
        <dbReference type="EMBL" id="AEJ94119.1"/>
    </source>
</evidence>
<dbReference type="GeneID" id="18566135"/>
<organism evidence="1 2">
    <name type="scientific">Mycobacterium phage Thibault</name>
    <dbReference type="NCBI Taxonomy" id="1052673"/>
    <lineage>
        <taxon>Viruses</taxon>
        <taxon>Duplodnaviria</taxon>
        <taxon>Heunggongvirae</taxon>
        <taxon>Uroviricota</taxon>
        <taxon>Caudoviricetes</taxon>
        <taxon>Omegavirus</taxon>
        <taxon>Omegavirus thibault</taxon>
    </lineage>
</organism>